<evidence type="ECO:0000313" key="2">
    <source>
        <dbReference type="Proteomes" id="UP000241743"/>
    </source>
</evidence>
<keyword evidence="2" id="KW-1185">Reference proteome</keyword>
<dbReference type="Proteomes" id="UP000241743">
    <property type="component" value="Segment"/>
</dbReference>
<accession>A0A2K9V523</accession>
<organism evidence="1 2">
    <name type="scientific">Lactobacillus phage Satyr</name>
    <dbReference type="NCBI Taxonomy" id="2070201"/>
    <lineage>
        <taxon>Viruses</taxon>
        <taxon>Duplodnaviria</taxon>
        <taxon>Heunggongvirae</taxon>
        <taxon>Uroviricota</taxon>
        <taxon>Caudoviricetes</taxon>
        <taxon>Tybeckvirinae</taxon>
        <taxon>Maenadvirus</taxon>
        <taxon>Maenadvirus satyr</taxon>
    </lineage>
</organism>
<dbReference type="KEGG" id="vg:54988100"/>
<reference evidence="1 2" key="1">
    <citation type="submission" date="2017-12" db="EMBL/GenBank/DDBJ databases">
        <title>Lactobacillus phages that infect wine-derived L. plantarum strains.</title>
        <authorList>
            <person name="Kyrkou I."/>
            <person name="Hestbjerg Hansen L."/>
        </authorList>
    </citation>
    <scope>NUCLEOTIDE SEQUENCE [LARGE SCALE GENOMIC DNA]</scope>
</reference>
<dbReference type="GeneID" id="54988100"/>
<evidence type="ECO:0000313" key="1">
    <source>
        <dbReference type="EMBL" id="AUV57266.1"/>
    </source>
</evidence>
<protein>
    <submittedName>
        <fullName evidence="1">Uncharacterized protein</fullName>
    </submittedName>
</protein>
<sequence>MTIQKQGAMIKTIKRKGVNIMRVNKKLVDMLVRGTEHFELVGELDAYGNGEILEVNARDKIYLVKSNWQGTATDNVVLANTVKKELRQFVAILKEKGFKEL</sequence>
<dbReference type="RefSeq" id="YP_009797677.1">
    <property type="nucleotide sequence ID" value="NC_047918.1"/>
</dbReference>
<dbReference type="EMBL" id="MG744354">
    <property type="protein sequence ID" value="AUV57266.1"/>
    <property type="molecule type" value="Genomic_DNA"/>
</dbReference>
<name>A0A2K9V523_9CAUD</name>
<proteinExistence type="predicted"/>